<dbReference type="EMBL" id="QPFP01000068">
    <property type="protein sequence ID" value="TEB24266.1"/>
    <property type="molecule type" value="Genomic_DNA"/>
</dbReference>
<keyword evidence="3" id="KW-1185">Reference proteome</keyword>
<reference evidence="2 3" key="1">
    <citation type="journal article" date="2019" name="Nat. Ecol. Evol.">
        <title>Megaphylogeny resolves global patterns of mushroom evolution.</title>
        <authorList>
            <person name="Varga T."/>
            <person name="Krizsan K."/>
            <person name="Foldi C."/>
            <person name="Dima B."/>
            <person name="Sanchez-Garcia M."/>
            <person name="Sanchez-Ramirez S."/>
            <person name="Szollosi G.J."/>
            <person name="Szarkandi J.G."/>
            <person name="Papp V."/>
            <person name="Albert L."/>
            <person name="Andreopoulos W."/>
            <person name="Angelini C."/>
            <person name="Antonin V."/>
            <person name="Barry K.W."/>
            <person name="Bougher N.L."/>
            <person name="Buchanan P."/>
            <person name="Buyck B."/>
            <person name="Bense V."/>
            <person name="Catcheside P."/>
            <person name="Chovatia M."/>
            <person name="Cooper J."/>
            <person name="Damon W."/>
            <person name="Desjardin D."/>
            <person name="Finy P."/>
            <person name="Geml J."/>
            <person name="Haridas S."/>
            <person name="Hughes K."/>
            <person name="Justo A."/>
            <person name="Karasinski D."/>
            <person name="Kautmanova I."/>
            <person name="Kiss B."/>
            <person name="Kocsube S."/>
            <person name="Kotiranta H."/>
            <person name="LaButti K.M."/>
            <person name="Lechner B.E."/>
            <person name="Liimatainen K."/>
            <person name="Lipzen A."/>
            <person name="Lukacs Z."/>
            <person name="Mihaltcheva S."/>
            <person name="Morgado L.N."/>
            <person name="Niskanen T."/>
            <person name="Noordeloos M.E."/>
            <person name="Ohm R.A."/>
            <person name="Ortiz-Santana B."/>
            <person name="Ovrebo C."/>
            <person name="Racz N."/>
            <person name="Riley R."/>
            <person name="Savchenko A."/>
            <person name="Shiryaev A."/>
            <person name="Soop K."/>
            <person name="Spirin V."/>
            <person name="Szebenyi C."/>
            <person name="Tomsovsky M."/>
            <person name="Tulloss R.E."/>
            <person name="Uehling J."/>
            <person name="Grigoriev I.V."/>
            <person name="Vagvolgyi C."/>
            <person name="Papp T."/>
            <person name="Martin F.M."/>
            <person name="Miettinen O."/>
            <person name="Hibbett D.S."/>
            <person name="Nagy L.G."/>
        </authorList>
    </citation>
    <scope>NUCLEOTIDE SEQUENCE [LARGE SCALE GENOMIC DNA]</scope>
    <source>
        <strain evidence="2 3">FP101781</strain>
    </source>
</reference>
<comment type="caution">
    <text evidence="2">The sequence shown here is derived from an EMBL/GenBank/DDBJ whole genome shotgun (WGS) entry which is preliminary data.</text>
</comment>
<evidence type="ECO:0000313" key="2">
    <source>
        <dbReference type="EMBL" id="TEB24266.1"/>
    </source>
</evidence>
<feature type="region of interest" description="Disordered" evidence="1">
    <location>
        <begin position="41"/>
        <end position="91"/>
    </location>
</feature>
<protein>
    <submittedName>
        <fullName evidence="2">Uncharacterized protein</fullName>
    </submittedName>
</protein>
<dbReference type="Proteomes" id="UP000298030">
    <property type="component" value="Unassembled WGS sequence"/>
</dbReference>
<accession>A0A4Y7SQY0</accession>
<sequence>MQWELHNGAATSVVVQNDAFEEFPWVQDEDNELRTMTVHQEKPFRSPAAQGVPRASLGIPGHARASQGTPGHPRARQGSQGIKVPGKPSGQSLHLVGILGCSGMPWDALGSSEGP</sequence>
<proteinExistence type="predicted"/>
<evidence type="ECO:0000313" key="3">
    <source>
        <dbReference type="Proteomes" id="UP000298030"/>
    </source>
</evidence>
<evidence type="ECO:0000256" key="1">
    <source>
        <dbReference type="SAM" id="MobiDB-lite"/>
    </source>
</evidence>
<dbReference type="AlphaFoldDB" id="A0A4Y7SQY0"/>
<organism evidence="2 3">
    <name type="scientific">Coprinellus micaceus</name>
    <name type="common">Glistening ink-cap mushroom</name>
    <name type="synonym">Coprinus micaceus</name>
    <dbReference type="NCBI Taxonomy" id="71717"/>
    <lineage>
        <taxon>Eukaryota</taxon>
        <taxon>Fungi</taxon>
        <taxon>Dikarya</taxon>
        <taxon>Basidiomycota</taxon>
        <taxon>Agaricomycotina</taxon>
        <taxon>Agaricomycetes</taxon>
        <taxon>Agaricomycetidae</taxon>
        <taxon>Agaricales</taxon>
        <taxon>Agaricineae</taxon>
        <taxon>Psathyrellaceae</taxon>
        <taxon>Coprinellus</taxon>
    </lineage>
</organism>
<gene>
    <name evidence="2" type="ORF">FA13DRAFT_1714748</name>
</gene>
<name>A0A4Y7SQY0_COPMI</name>